<name>A0ABT5SL19_9MICO</name>
<dbReference type="InterPro" id="IPR019108">
    <property type="entry name" value="Caa3_assmbl_CtaG-rel"/>
</dbReference>
<evidence type="ECO:0000256" key="2">
    <source>
        <dbReference type="ARBA" id="ARBA00022475"/>
    </source>
</evidence>
<dbReference type="RefSeq" id="WP_274179340.1">
    <property type="nucleotide sequence ID" value="NZ_JAQZCG020000020.1"/>
</dbReference>
<dbReference type="EMBL" id="JAQZCI010000006">
    <property type="protein sequence ID" value="MDD7963536.1"/>
    <property type="molecule type" value="Genomic_DNA"/>
</dbReference>
<accession>A0ABT5SL19</accession>
<comment type="subcellular location">
    <subcellularLocation>
        <location evidence="1">Cell membrane</location>
        <topology evidence="1">Multi-pass membrane protein</topology>
    </subcellularLocation>
</comment>
<keyword evidence="4" id="KW-1133">Transmembrane helix</keyword>
<keyword evidence="3" id="KW-0812">Transmembrane</keyword>
<evidence type="ECO:0000256" key="4">
    <source>
        <dbReference type="ARBA" id="ARBA00022989"/>
    </source>
</evidence>
<reference evidence="6 7" key="1">
    <citation type="submission" date="2023-02" db="EMBL/GenBank/DDBJ databases">
        <title>Study of novel species of the Microbacterium genus.</title>
        <authorList>
            <person name="Arroyo-Herrera I."/>
            <person name="Roman-Ponce B."/>
            <person name="Vasquez-Murrieta M.S."/>
        </authorList>
    </citation>
    <scope>NUCLEOTIDE SEQUENCE [LARGE SCALE GENOMIC DNA]</scope>
    <source>
        <strain evidence="6 7">NE1TT3</strain>
    </source>
</reference>
<keyword evidence="7" id="KW-1185">Reference proteome</keyword>
<evidence type="ECO:0000313" key="6">
    <source>
        <dbReference type="EMBL" id="MDD7963536.1"/>
    </source>
</evidence>
<organism evidence="6 7">
    <name type="scientific">Microbacterium thalli</name>
    <dbReference type="NCBI Taxonomy" id="3027921"/>
    <lineage>
        <taxon>Bacteria</taxon>
        <taxon>Bacillati</taxon>
        <taxon>Actinomycetota</taxon>
        <taxon>Actinomycetes</taxon>
        <taxon>Micrococcales</taxon>
        <taxon>Microbacteriaceae</taxon>
        <taxon>Microbacterium</taxon>
    </lineage>
</organism>
<sequence>MATAPWMCVRRSRPARLLRRLPDDGHPTLIDGFAGPTSALGIDPIEDQRLAGGLAWSYGEAPTLLMLIFGMHRWFRADTAQAVATDRRADAHGDPELDAYNDYLTRLHQKDS</sequence>
<dbReference type="Proteomes" id="UP001218170">
    <property type="component" value="Unassembled WGS sequence"/>
</dbReference>
<evidence type="ECO:0000256" key="1">
    <source>
        <dbReference type="ARBA" id="ARBA00004651"/>
    </source>
</evidence>
<comment type="caution">
    <text evidence="6">The sequence shown here is derived from an EMBL/GenBank/DDBJ whole genome shotgun (WGS) entry which is preliminary data.</text>
</comment>
<evidence type="ECO:0000256" key="5">
    <source>
        <dbReference type="ARBA" id="ARBA00023136"/>
    </source>
</evidence>
<protein>
    <submittedName>
        <fullName evidence="6">Cytochrome c oxidase assembly protein</fullName>
    </submittedName>
</protein>
<evidence type="ECO:0000313" key="7">
    <source>
        <dbReference type="Proteomes" id="UP001218170"/>
    </source>
</evidence>
<gene>
    <name evidence="6" type="ORF">PUW80_14360</name>
</gene>
<evidence type="ECO:0000256" key="3">
    <source>
        <dbReference type="ARBA" id="ARBA00022692"/>
    </source>
</evidence>
<keyword evidence="2" id="KW-1003">Cell membrane</keyword>
<dbReference type="Pfam" id="PF09678">
    <property type="entry name" value="Caa3_CtaG"/>
    <property type="match status" value="1"/>
</dbReference>
<keyword evidence="5" id="KW-0472">Membrane</keyword>
<proteinExistence type="predicted"/>